<reference evidence="1 2" key="1">
    <citation type="submission" date="2017-09" db="EMBL/GenBank/DDBJ databases">
        <title>Depth-based differentiation of microbial function through sediment-hosted aquifers and enrichment of novel symbionts in the deep terrestrial subsurface.</title>
        <authorList>
            <person name="Probst A.J."/>
            <person name="Ladd B."/>
            <person name="Jarett J.K."/>
            <person name="Geller-Mcgrath D.E."/>
            <person name="Sieber C.M."/>
            <person name="Emerson J.B."/>
            <person name="Anantharaman K."/>
            <person name="Thomas B.C."/>
            <person name="Malmstrom R."/>
            <person name="Stieglmeier M."/>
            <person name="Klingl A."/>
            <person name="Woyke T."/>
            <person name="Ryan C.M."/>
            <person name="Banfield J.F."/>
        </authorList>
    </citation>
    <scope>NUCLEOTIDE SEQUENCE [LARGE SCALE GENOMIC DNA]</scope>
    <source>
        <strain evidence="1">CG23_combo_of_CG06-09_8_20_14_all_37_13</strain>
    </source>
</reference>
<dbReference type="Proteomes" id="UP000231480">
    <property type="component" value="Unassembled WGS sequence"/>
</dbReference>
<dbReference type="Gene3D" id="3.40.50.300">
    <property type="entry name" value="P-loop containing nucleotide triphosphate hydrolases"/>
    <property type="match status" value="1"/>
</dbReference>
<comment type="caution">
    <text evidence="1">The sequence shown here is derived from an EMBL/GenBank/DDBJ whole genome shotgun (WGS) entry which is preliminary data.</text>
</comment>
<dbReference type="AlphaFoldDB" id="A0A2G9YDN1"/>
<gene>
    <name evidence="1" type="ORF">COX44_00405</name>
</gene>
<evidence type="ECO:0000313" key="2">
    <source>
        <dbReference type="Proteomes" id="UP000231480"/>
    </source>
</evidence>
<name>A0A2G9YDN1_9BACT</name>
<evidence type="ECO:0000313" key="1">
    <source>
        <dbReference type="EMBL" id="PIP17337.1"/>
    </source>
</evidence>
<organism evidence="1 2">
    <name type="scientific">Candidatus Portnoybacteria bacterium CG23_combo_of_CG06-09_8_20_14_all_37_13</name>
    <dbReference type="NCBI Taxonomy" id="1974819"/>
    <lineage>
        <taxon>Bacteria</taxon>
        <taxon>Candidatus Portnoyibacteriota</taxon>
    </lineage>
</organism>
<dbReference type="EMBL" id="PCRH01000010">
    <property type="protein sequence ID" value="PIP17337.1"/>
    <property type="molecule type" value="Genomic_DNA"/>
</dbReference>
<protein>
    <recommendedName>
        <fullName evidence="3">Dephospho-CoA kinase</fullName>
    </recommendedName>
</protein>
<dbReference type="PANTHER" id="PTHR41930">
    <property type="entry name" value="UPF0200 PROTEIN MJ1399"/>
    <property type="match status" value="1"/>
</dbReference>
<dbReference type="Pfam" id="PF13207">
    <property type="entry name" value="AAA_17"/>
    <property type="match status" value="1"/>
</dbReference>
<accession>A0A2G9YDN1</accession>
<dbReference type="SUPFAM" id="SSF52540">
    <property type="entry name" value="P-loop containing nucleoside triphosphate hydrolases"/>
    <property type="match status" value="1"/>
</dbReference>
<evidence type="ECO:0008006" key="3">
    <source>
        <dbReference type="Google" id="ProtNLM"/>
    </source>
</evidence>
<dbReference type="InterPro" id="IPR027417">
    <property type="entry name" value="P-loop_NTPase"/>
</dbReference>
<proteinExistence type="predicted"/>
<sequence length="186" mass="22096">MLNRKKIILGIIGEIAAGKTTISDYLKKQYKATSFRFSDMLRDILNRLYLQKTRENMQKLSTLLRQNFGEDIMSKTILHDVQNAKSKFIITEGIRRPSDTLYLKELSNFYLIAINTKMRLRYERLIKRNENIGDKNKTWQEFRKESKQEAEQKIRKITKQADFIIDNNGSLKQLYKQINEIINKIE</sequence>
<dbReference type="PANTHER" id="PTHR41930:SF1">
    <property type="entry name" value="DEPHOSPHO-COA KINASE"/>
    <property type="match status" value="1"/>
</dbReference>